<dbReference type="PANTHER" id="PTHR30213:SF0">
    <property type="entry name" value="UPF0761 MEMBRANE PROTEIN YIHY"/>
    <property type="match status" value="1"/>
</dbReference>
<reference evidence="7" key="2">
    <citation type="journal article" date="2021" name="PeerJ">
        <title>Extensive microbial diversity within the chicken gut microbiome revealed by metagenomics and culture.</title>
        <authorList>
            <person name="Gilroy R."/>
            <person name="Ravi A."/>
            <person name="Getino M."/>
            <person name="Pursley I."/>
            <person name="Horton D.L."/>
            <person name="Alikhan N.F."/>
            <person name="Baker D."/>
            <person name="Gharbi K."/>
            <person name="Hall N."/>
            <person name="Watson M."/>
            <person name="Adriaenssens E.M."/>
            <person name="Foster-Nyarko E."/>
            <person name="Jarju S."/>
            <person name="Secka A."/>
            <person name="Antonio M."/>
            <person name="Oren A."/>
            <person name="Chaudhuri R.R."/>
            <person name="La Ragione R."/>
            <person name="Hildebrand F."/>
            <person name="Pallen M.J."/>
        </authorList>
    </citation>
    <scope>NUCLEOTIDE SEQUENCE</scope>
    <source>
        <strain evidence="7">6919</strain>
    </source>
</reference>
<dbReference type="Pfam" id="PF03631">
    <property type="entry name" value="Virul_fac_BrkB"/>
    <property type="match status" value="1"/>
</dbReference>
<comment type="caution">
    <text evidence="7">The sequence shown here is derived from an EMBL/GenBank/DDBJ whole genome shotgun (WGS) entry which is preliminary data.</text>
</comment>
<dbReference type="GO" id="GO:0005886">
    <property type="term" value="C:plasma membrane"/>
    <property type="evidence" value="ECO:0007669"/>
    <property type="project" value="UniProtKB-SubCell"/>
</dbReference>
<feature type="transmembrane region" description="Helical" evidence="6">
    <location>
        <begin position="197"/>
        <end position="218"/>
    </location>
</feature>
<sequence length="432" mass="49543">MVRKGTKWYYYCVRNVWKDQRRVWYVDLIKTINLSVSSYLDKNVQSRASSLTYSTLLAIVPALALVLAIARGFGFQEIIKSELHAILPAQAEMVDMVLGFVDKYLANASGGLFVGIGILFLLWTLISLLRNVETTFNYVWGVKKGRSPYRMITDYTTIIIVLPILLICSSGISIFMSSVVQDYINNPLGLLSPVVKFLLDIAPWVLTCLFFGGMYILIPYTKVKPKNALISGFICGSLFQLLQYLFVTGQMYVTKYNAIYGSFSFLPLFMIWMYLTWLICISGVLITYASQNIFRFSYIEQIRDISRRYSLELSVYVVLVVIRKFEKGETPMSKFEMSRQYNIPIQLLNRIVDKFVDAGIFSQVQRDDEVHAYQPALNLANMPVYDFLKKYNNIGTSNFIPELRGDETLLEISRVIDSDVQKQKLVKIKDLI</sequence>
<organism evidence="7 8">
    <name type="scientific">Candidatus Limisoma faecipullorum</name>
    <dbReference type="NCBI Taxonomy" id="2840854"/>
    <lineage>
        <taxon>Bacteria</taxon>
        <taxon>Pseudomonadati</taxon>
        <taxon>Bacteroidota</taxon>
        <taxon>Bacteroidia</taxon>
        <taxon>Bacteroidales</taxon>
        <taxon>Candidatus Limisoma</taxon>
    </lineage>
</organism>
<dbReference type="AlphaFoldDB" id="A0A9D9IQZ3"/>
<dbReference type="NCBIfam" id="TIGR00765">
    <property type="entry name" value="yihY_not_rbn"/>
    <property type="match status" value="1"/>
</dbReference>
<dbReference type="Proteomes" id="UP000823598">
    <property type="component" value="Unassembled WGS sequence"/>
</dbReference>
<protein>
    <submittedName>
        <fullName evidence="7">YihY/virulence factor BrkB family protein</fullName>
    </submittedName>
</protein>
<evidence type="ECO:0000256" key="6">
    <source>
        <dbReference type="SAM" id="Phobius"/>
    </source>
</evidence>
<feature type="transmembrane region" description="Helical" evidence="6">
    <location>
        <begin position="51"/>
        <end position="73"/>
    </location>
</feature>
<gene>
    <name evidence="7" type="ORF">IAB88_09380</name>
</gene>
<feature type="transmembrane region" description="Helical" evidence="6">
    <location>
        <begin position="155"/>
        <end position="177"/>
    </location>
</feature>
<dbReference type="PANTHER" id="PTHR30213">
    <property type="entry name" value="INNER MEMBRANE PROTEIN YHJD"/>
    <property type="match status" value="1"/>
</dbReference>
<evidence type="ECO:0000256" key="2">
    <source>
        <dbReference type="ARBA" id="ARBA00022475"/>
    </source>
</evidence>
<feature type="transmembrane region" description="Helical" evidence="6">
    <location>
        <begin position="230"/>
        <end position="253"/>
    </location>
</feature>
<feature type="transmembrane region" description="Helical" evidence="6">
    <location>
        <begin position="104"/>
        <end position="126"/>
    </location>
</feature>
<proteinExistence type="predicted"/>
<keyword evidence="5 6" id="KW-0472">Membrane</keyword>
<name>A0A9D9IQZ3_9BACT</name>
<dbReference type="InterPro" id="IPR017039">
    <property type="entry name" value="Virul_fac_BrkB"/>
</dbReference>
<evidence type="ECO:0000256" key="5">
    <source>
        <dbReference type="ARBA" id="ARBA00023136"/>
    </source>
</evidence>
<comment type="subcellular location">
    <subcellularLocation>
        <location evidence="1">Cell membrane</location>
        <topology evidence="1">Multi-pass membrane protein</topology>
    </subcellularLocation>
</comment>
<evidence type="ECO:0000313" key="8">
    <source>
        <dbReference type="Proteomes" id="UP000823598"/>
    </source>
</evidence>
<accession>A0A9D9IQZ3</accession>
<evidence type="ECO:0000256" key="3">
    <source>
        <dbReference type="ARBA" id="ARBA00022692"/>
    </source>
</evidence>
<dbReference type="EMBL" id="JADIMC010000112">
    <property type="protein sequence ID" value="MBO8477188.1"/>
    <property type="molecule type" value="Genomic_DNA"/>
</dbReference>
<keyword evidence="3 6" id="KW-0812">Transmembrane</keyword>
<feature type="transmembrane region" description="Helical" evidence="6">
    <location>
        <begin position="265"/>
        <end position="288"/>
    </location>
</feature>
<evidence type="ECO:0000313" key="7">
    <source>
        <dbReference type="EMBL" id="MBO8477188.1"/>
    </source>
</evidence>
<keyword evidence="4 6" id="KW-1133">Transmembrane helix</keyword>
<evidence type="ECO:0000256" key="1">
    <source>
        <dbReference type="ARBA" id="ARBA00004651"/>
    </source>
</evidence>
<reference evidence="7" key="1">
    <citation type="submission" date="2020-10" db="EMBL/GenBank/DDBJ databases">
        <authorList>
            <person name="Gilroy R."/>
        </authorList>
    </citation>
    <scope>NUCLEOTIDE SEQUENCE</scope>
    <source>
        <strain evidence="7">6919</strain>
    </source>
</reference>
<keyword evidence="2" id="KW-1003">Cell membrane</keyword>
<evidence type="ECO:0000256" key="4">
    <source>
        <dbReference type="ARBA" id="ARBA00022989"/>
    </source>
</evidence>